<evidence type="ECO:0000313" key="3">
    <source>
        <dbReference type="Proteomes" id="UP000595448"/>
    </source>
</evidence>
<name>A0ABX7BJK3_9CAUL</name>
<keyword evidence="1" id="KW-1133">Transmembrane helix</keyword>
<dbReference type="EMBL" id="CP067977">
    <property type="protein sequence ID" value="QQQ17739.1"/>
    <property type="molecule type" value="Genomic_DNA"/>
</dbReference>
<feature type="transmembrane region" description="Helical" evidence="1">
    <location>
        <begin position="417"/>
        <end position="440"/>
    </location>
</feature>
<reference evidence="2 3" key="1">
    <citation type="submission" date="2021-01" db="EMBL/GenBank/DDBJ databases">
        <title>Brevundimonas vitis sp. nov., an bacterium isolated from grape (Vitis vinifera).</title>
        <authorList>
            <person name="Jiang L."/>
            <person name="Lee J."/>
        </authorList>
    </citation>
    <scope>NUCLEOTIDE SEQUENCE [LARGE SCALE GENOMIC DNA]</scope>
    <source>
        <strain evidence="2 3">GRTSA-9</strain>
    </source>
</reference>
<evidence type="ECO:0000256" key="1">
    <source>
        <dbReference type="SAM" id="Phobius"/>
    </source>
</evidence>
<evidence type="ECO:0008006" key="4">
    <source>
        <dbReference type="Google" id="ProtNLM"/>
    </source>
</evidence>
<feature type="transmembrane region" description="Helical" evidence="1">
    <location>
        <begin position="378"/>
        <end position="397"/>
    </location>
</feature>
<keyword evidence="3" id="KW-1185">Reference proteome</keyword>
<gene>
    <name evidence="2" type="ORF">JIP62_10385</name>
</gene>
<dbReference type="Proteomes" id="UP000595448">
    <property type="component" value="Chromosome"/>
</dbReference>
<sequence length="785" mass="80261">MKNLVASLTLRFVDRLTRPARSAASAVGAIERAQKMAARASADWTRGLDQLDERMNRLASASLATEGLGRAGESVVRPLRRGVVAGAQFDRAMTGIGITAGMTDAQLSPLRSTILQTATDLGALPTTVQATFNAVLAEGVYRTETELARAGVAVARFQHLLGTMGESLTDAEAGSFSAAMGSSLKLRADQLDRANAMAIRSAKQGGVSGAVLARALPAQTGGMVGFGFANERGLADLLTANQLAKRLAGSSDQAANNVTNLMAAIASPETLRKFEEAGIDLEARIKAGVEAGVSPLETIATLTRDATAGDQFRIGELLGDRQARDGLMAIVQNLDEFKKMSRELTGDDVLVSYLADLERAAKGPAASFDRYTSGAARAGIAVGTILAPAVGVAADLLSRVANWMSRSSEEGSWLAKAAVWVVAGFAGIALGAAFVGQAIVGILGPFYIMRTLFGTLGGAAIRSGAAQVIGWLGRMRLAAIGFNLAMLANPVVLAVAAAVAAIALVAIVVRKYWQPISAFFTGVGQALGEAFGPSLQAMGRWLAPLKPMWDAIGKGIGDVLGWFGRLMQPVQSTKGQIDGATNAGRRFGQALVTAFNLSPIGLFVMGIRALFNLASFFAGLKGRFSGWGGEIIRGLVAGLMAQLSAVGGAINQVADRVISGFRTRLGIRSPSRVFAGLGGDTMAGLSQGLRAGGPGAVGQVTAVAGAMVAALAAAQPAAAGAGLSPASVQSQGGAGAPSAARPTVSIGRIEVHVTVQGGGDARATGQAVGRAAGDAVRARLFDGAD</sequence>
<keyword evidence="1" id="KW-0472">Membrane</keyword>
<proteinExistence type="predicted"/>
<feature type="transmembrane region" description="Helical" evidence="1">
    <location>
        <begin position="590"/>
        <end position="611"/>
    </location>
</feature>
<keyword evidence="1" id="KW-0812">Transmembrane</keyword>
<feature type="transmembrane region" description="Helical" evidence="1">
    <location>
        <begin position="484"/>
        <end position="509"/>
    </location>
</feature>
<protein>
    <recommendedName>
        <fullName evidence="4">Phage tail tape measure protein</fullName>
    </recommendedName>
</protein>
<organism evidence="2 3">
    <name type="scientific">Brevundimonas vitisensis</name>
    <dbReference type="NCBI Taxonomy" id="2800818"/>
    <lineage>
        <taxon>Bacteria</taxon>
        <taxon>Pseudomonadati</taxon>
        <taxon>Pseudomonadota</taxon>
        <taxon>Alphaproteobacteria</taxon>
        <taxon>Caulobacterales</taxon>
        <taxon>Caulobacteraceae</taxon>
        <taxon>Brevundimonas</taxon>
    </lineage>
</organism>
<feature type="transmembrane region" description="Helical" evidence="1">
    <location>
        <begin position="631"/>
        <end position="654"/>
    </location>
</feature>
<dbReference type="RefSeq" id="WP_201102115.1">
    <property type="nucleotide sequence ID" value="NZ_CP067977.1"/>
</dbReference>
<dbReference type="PANTHER" id="PTHR37813">
    <property type="entry name" value="FELS-2 PROPHAGE PROTEIN"/>
    <property type="match status" value="1"/>
</dbReference>
<accession>A0ABX7BJK3</accession>
<evidence type="ECO:0000313" key="2">
    <source>
        <dbReference type="EMBL" id="QQQ17739.1"/>
    </source>
</evidence>
<dbReference type="PANTHER" id="PTHR37813:SF1">
    <property type="entry name" value="FELS-2 PROPHAGE PROTEIN"/>
    <property type="match status" value="1"/>
</dbReference>